<organism evidence="7 8">
    <name type="scientific">Candidatus Aquicultor secundus</name>
    <dbReference type="NCBI Taxonomy" id="1973895"/>
    <lineage>
        <taxon>Bacteria</taxon>
        <taxon>Bacillati</taxon>
        <taxon>Actinomycetota</taxon>
        <taxon>Candidatus Aquicultoria</taxon>
        <taxon>Candidatus Aquicultorales</taxon>
        <taxon>Candidatus Aquicultoraceae</taxon>
        <taxon>Candidatus Aquicultor</taxon>
    </lineage>
</organism>
<feature type="domain" description="HD" evidence="5">
    <location>
        <begin position="687"/>
        <end position="809"/>
    </location>
</feature>
<keyword evidence="1 3" id="KW-0812">Transmembrane</keyword>
<evidence type="ECO:0000256" key="3">
    <source>
        <dbReference type="SAM" id="Phobius"/>
    </source>
</evidence>
<dbReference type="Pfam" id="PF00672">
    <property type="entry name" value="HAMP"/>
    <property type="match status" value="1"/>
</dbReference>
<protein>
    <recommendedName>
        <fullName evidence="9">HD domain-containing protein</fullName>
    </recommendedName>
</protein>
<dbReference type="InterPro" id="IPR003018">
    <property type="entry name" value="GAF"/>
</dbReference>
<comment type="caution">
    <text evidence="7">The sequence shown here is derived from an EMBL/GenBank/DDBJ whole genome shotgun (WGS) entry which is preliminary data.</text>
</comment>
<dbReference type="Gene3D" id="1.10.3210.10">
    <property type="entry name" value="Hypothetical protein af1432"/>
    <property type="match status" value="1"/>
</dbReference>
<dbReference type="InterPro" id="IPR029016">
    <property type="entry name" value="GAF-like_dom_sf"/>
</dbReference>
<dbReference type="CDD" id="cd06225">
    <property type="entry name" value="HAMP"/>
    <property type="match status" value="1"/>
</dbReference>
<dbReference type="AlphaFoldDB" id="A0A2M7T9Y0"/>
<feature type="transmembrane region" description="Helical" evidence="3">
    <location>
        <begin position="6"/>
        <end position="29"/>
    </location>
</feature>
<feature type="transmembrane region" description="Helical" evidence="3">
    <location>
        <begin position="176"/>
        <end position="200"/>
    </location>
</feature>
<sequence length="877" mass="97617">MSVRKRILITGLILSALIAIMGIIGVLSLNKYERKTERLTGAIALTNAVQNERAEFQALDGTLNRYFRTNDSCFIKEFLARLPALNDNAKQLAGRTDCSKCLEGFKATSKDLEQLKILAQDLKINAPKYSKQVTQIKRDKIESLIHVISNRLADSIKMSAEEAAAIHRDSHTAYAFYKYFIILACFMIIILGIVISHLLAKDIAYPIKELSRATREFANGDRSKRIETELPSDFSTLADSFNQMAATIQSSEQKMEGLNALLAQEVGEQRGVLEIANKETKQRMQEIKAYLEVAKALNSTLSLDDTLEHTAATLSSVFGADYTAITLIDEDSLSHCWEVEECNKTACPAYKAADLECWTLNRTHCNNLSQETFADKIMGCVNCKVFHNLKMKVKAVAGLDKKLLISKEFSIHDSTCGEALLMLRPAARPDLAKDPHIMSFRNVTPDCTSQISFPLITKNRVLGTIVFGYKTKQAFNEKEIELIGSLCNQIAIGIENAKLFKQVKRSATEFSTLYYAGKTLSSLTKLEDISKHALKYSMDISHAEAGIALLVNRKTEKLKITASKNVDRQTKAIIGKSIGEGPAGWVAKTREPLLIDKRYAKHDFKLNKVRSAIFTPFQYNGRLYGVIGLLSFTSKPFTYNDMQLLSTIASQAATEMHNTDLFNQLEDIYIDTVKAFVQAIEAKDSYTKGHSENVAGYAIAIAQKMGIDGERLKTLKTASLLHDIGKIGIKEEILNKPARLNNEEYEHIKQHPHIAFQILEHVPALKEIADIILYHHEKFDGTGYLMGLQGEDIPLEARILAVVDTFDAMTSSRPYREAASIETARAELLKNAGTQFDPKIVEVFVDLLDKGELAGLVTKQEAKPPVDVGEEADEIPA</sequence>
<evidence type="ECO:0000313" key="7">
    <source>
        <dbReference type="EMBL" id="PIZ41699.1"/>
    </source>
</evidence>
<evidence type="ECO:0000259" key="6">
    <source>
        <dbReference type="PROSITE" id="PS51832"/>
    </source>
</evidence>
<dbReference type="SUPFAM" id="SSF109604">
    <property type="entry name" value="HD-domain/PDEase-like"/>
    <property type="match status" value="1"/>
</dbReference>
<dbReference type="InterPro" id="IPR003660">
    <property type="entry name" value="HAMP_dom"/>
</dbReference>
<evidence type="ECO:0000313" key="8">
    <source>
        <dbReference type="Proteomes" id="UP000230956"/>
    </source>
</evidence>
<dbReference type="Gene3D" id="3.30.450.40">
    <property type="match status" value="2"/>
</dbReference>
<dbReference type="SMART" id="SM00304">
    <property type="entry name" value="HAMP"/>
    <property type="match status" value="1"/>
</dbReference>
<accession>A0A2M7T9Y0</accession>
<dbReference type="Proteomes" id="UP000230956">
    <property type="component" value="Unassembled WGS sequence"/>
</dbReference>
<dbReference type="InterPro" id="IPR003607">
    <property type="entry name" value="HD/PDEase_dom"/>
</dbReference>
<dbReference type="SUPFAM" id="SSF158472">
    <property type="entry name" value="HAMP domain-like"/>
    <property type="match status" value="1"/>
</dbReference>
<feature type="domain" description="HD-GYP" evidence="6">
    <location>
        <begin position="665"/>
        <end position="860"/>
    </location>
</feature>
<evidence type="ECO:0000256" key="2">
    <source>
        <dbReference type="ARBA" id="ARBA00022989"/>
    </source>
</evidence>
<gene>
    <name evidence="7" type="ORF">COY37_01920</name>
</gene>
<dbReference type="CDD" id="cd00077">
    <property type="entry name" value="HDc"/>
    <property type="match status" value="1"/>
</dbReference>
<dbReference type="PROSITE" id="PS51832">
    <property type="entry name" value="HD_GYP"/>
    <property type="match status" value="1"/>
</dbReference>
<dbReference type="Pfam" id="PF13487">
    <property type="entry name" value="HD_5"/>
    <property type="match status" value="1"/>
</dbReference>
<feature type="domain" description="HAMP" evidence="4">
    <location>
        <begin position="201"/>
        <end position="253"/>
    </location>
</feature>
<name>A0A2M7T9Y0_9ACTN</name>
<dbReference type="GO" id="GO:0007165">
    <property type="term" value="P:signal transduction"/>
    <property type="evidence" value="ECO:0007669"/>
    <property type="project" value="InterPro"/>
</dbReference>
<evidence type="ECO:0000259" key="5">
    <source>
        <dbReference type="PROSITE" id="PS51831"/>
    </source>
</evidence>
<dbReference type="EMBL" id="PFNG01000045">
    <property type="protein sequence ID" value="PIZ41699.1"/>
    <property type="molecule type" value="Genomic_DNA"/>
</dbReference>
<keyword evidence="2 3" id="KW-1133">Transmembrane helix</keyword>
<dbReference type="RefSeq" id="WP_286975760.1">
    <property type="nucleotide sequence ID" value="NZ_PFNG01000045.1"/>
</dbReference>
<dbReference type="InterPro" id="IPR037522">
    <property type="entry name" value="HD_GYP_dom"/>
</dbReference>
<dbReference type="PANTHER" id="PTHR43155">
    <property type="entry name" value="CYCLIC DI-GMP PHOSPHODIESTERASE PA4108-RELATED"/>
    <property type="match status" value="1"/>
</dbReference>
<dbReference type="PROSITE" id="PS50885">
    <property type="entry name" value="HAMP"/>
    <property type="match status" value="1"/>
</dbReference>
<dbReference type="Pfam" id="PF13185">
    <property type="entry name" value="GAF_2"/>
    <property type="match status" value="2"/>
</dbReference>
<dbReference type="InterPro" id="IPR006674">
    <property type="entry name" value="HD_domain"/>
</dbReference>
<evidence type="ECO:0008006" key="9">
    <source>
        <dbReference type="Google" id="ProtNLM"/>
    </source>
</evidence>
<dbReference type="SMART" id="SM00471">
    <property type="entry name" value="HDc"/>
    <property type="match status" value="1"/>
</dbReference>
<keyword evidence="3" id="KW-0472">Membrane</keyword>
<dbReference type="SUPFAM" id="SSF55781">
    <property type="entry name" value="GAF domain-like"/>
    <property type="match status" value="2"/>
</dbReference>
<dbReference type="NCBIfam" id="TIGR00277">
    <property type="entry name" value="HDIG"/>
    <property type="match status" value="1"/>
</dbReference>
<dbReference type="PROSITE" id="PS51831">
    <property type="entry name" value="HD"/>
    <property type="match status" value="1"/>
</dbReference>
<reference evidence="8" key="1">
    <citation type="submission" date="2017-09" db="EMBL/GenBank/DDBJ databases">
        <title>Depth-based differentiation of microbial function through sediment-hosted aquifers and enrichment of novel symbionts in the deep terrestrial subsurface.</title>
        <authorList>
            <person name="Probst A.J."/>
            <person name="Ladd B."/>
            <person name="Jarett J.K."/>
            <person name="Geller-Mcgrath D.E."/>
            <person name="Sieber C.M.K."/>
            <person name="Emerson J.B."/>
            <person name="Anantharaman K."/>
            <person name="Thomas B.C."/>
            <person name="Malmstrom R."/>
            <person name="Stieglmeier M."/>
            <person name="Klingl A."/>
            <person name="Woyke T."/>
            <person name="Ryan C.M."/>
            <person name="Banfield J.F."/>
        </authorList>
    </citation>
    <scope>NUCLEOTIDE SEQUENCE [LARGE SCALE GENOMIC DNA]</scope>
</reference>
<dbReference type="GO" id="GO:0016020">
    <property type="term" value="C:membrane"/>
    <property type="evidence" value="ECO:0007669"/>
    <property type="project" value="InterPro"/>
</dbReference>
<evidence type="ECO:0000259" key="4">
    <source>
        <dbReference type="PROSITE" id="PS50885"/>
    </source>
</evidence>
<dbReference type="Gene3D" id="6.10.340.10">
    <property type="match status" value="1"/>
</dbReference>
<proteinExistence type="predicted"/>
<dbReference type="InterPro" id="IPR006675">
    <property type="entry name" value="HDIG_dom"/>
</dbReference>
<evidence type="ECO:0000256" key="1">
    <source>
        <dbReference type="ARBA" id="ARBA00022692"/>
    </source>
</evidence>
<dbReference type="PANTHER" id="PTHR43155:SF2">
    <property type="entry name" value="CYCLIC DI-GMP PHOSPHODIESTERASE PA4108"/>
    <property type="match status" value="1"/>
</dbReference>
<dbReference type="SMART" id="SM00065">
    <property type="entry name" value="GAF"/>
    <property type="match status" value="2"/>
</dbReference>